<feature type="non-terminal residue" evidence="1">
    <location>
        <position position="42"/>
    </location>
</feature>
<keyword evidence="2" id="KW-1185">Reference proteome</keyword>
<dbReference type="AlphaFoldDB" id="A0A087SZB4"/>
<proteinExistence type="predicted"/>
<accession>A0A087SZB4</accession>
<reference evidence="1 2" key="1">
    <citation type="submission" date="2013-11" db="EMBL/GenBank/DDBJ databases">
        <title>Genome sequencing of Stegodyphus mimosarum.</title>
        <authorList>
            <person name="Bechsgaard J."/>
        </authorList>
    </citation>
    <scope>NUCLEOTIDE SEQUENCE [LARGE SCALE GENOMIC DNA]</scope>
</reference>
<protein>
    <submittedName>
        <fullName evidence="1">Uncharacterized protein</fullName>
    </submittedName>
</protein>
<evidence type="ECO:0000313" key="2">
    <source>
        <dbReference type="Proteomes" id="UP000054359"/>
    </source>
</evidence>
<sequence length="42" mass="5225">MAFSFTQSRIIEMEFSIRIFVSKYYLTIRCYKALHNLWRTFI</sequence>
<dbReference type="EMBL" id="KK112651">
    <property type="protein sequence ID" value="KFM58203.1"/>
    <property type="molecule type" value="Genomic_DNA"/>
</dbReference>
<dbReference type="Proteomes" id="UP000054359">
    <property type="component" value="Unassembled WGS sequence"/>
</dbReference>
<organism evidence="1 2">
    <name type="scientific">Stegodyphus mimosarum</name>
    <name type="common">African social velvet spider</name>
    <dbReference type="NCBI Taxonomy" id="407821"/>
    <lineage>
        <taxon>Eukaryota</taxon>
        <taxon>Metazoa</taxon>
        <taxon>Ecdysozoa</taxon>
        <taxon>Arthropoda</taxon>
        <taxon>Chelicerata</taxon>
        <taxon>Arachnida</taxon>
        <taxon>Araneae</taxon>
        <taxon>Araneomorphae</taxon>
        <taxon>Entelegynae</taxon>
        <taxon>Eresoidea</taxon>
        <taxon>Eresidae</taxon>
        <taxon>Stegodyphus</taxon>
    </lineage>
</organism>
<evidence type="ECO:0000313" key="1">
    <source>
        <dbReference type="EMBL" id="KFM58203.1"/>
    </source>
</evidence>
<gene>
    <name evidence="1" type="ORF">X975_24233</name>
</gene>
<name>A0A087SZB4_STEMI</name>